<evidence type="ECO:0000313" key="11">
    <source>
        <dbReference type="Ensembl" id="ENSCCRP00000143129.1"/>
    </source>
</evidence>
<evidence type="ECO:0000259" key="10">
    <source>
        <dbReference type="PROSITE" id="PS50058"/>
    </source>
</evidence>
<comment type="subunit">
    <text evidence="9">G proteins are composed of 3 units; alpha, beta and gamma.</text>
</comment>
<sequence>MRTTLILQPASTLVYYDVTSELDHITGALKLPAECVCVCVCVCNIPLRHKSLQKLDTNSSSLKQHLSSTQHTKCTLESLSSSVMDVYCSNNVLQARKAVEQLRLETELQRIKISAAAAQLVQYCQEHRRADPLLTGIAASSNPFRDKKTCVLL</sequence>
<protein>
    <recommendedName>
        <fullName evidence="9">Guanine nucleotide-binding protein subunit gamma</fullName>
    </recommendedName>
</protein>
<evidence type="ECO:0000256" key="6">
    <source>
        <dbReference type="ARBA" id="ARBA00023224"/>
    </source>
</evidence>
<keyword evidence="12" id="KW-1185">Reference proteome</keyword>
<evidence type="ECO:0000256" key="2">
    <source>
        <dbReference type="ARBA" id="ARBA00007431"/>
    </source>
</evidence>
<keyword evidence="7 9" id="KW-0449">Lipoprotein</keyword>
<dbReference type="InterPro" id="IPR015898">
    <property type="entry name" value="G-protein_gamma-like_dom"/>
</dbReference>
<name>A0A9J8ADH7_CYPCA</name>
<dbReference type="GO" id="GO:0031681">
    <property type="term" value="F:G-protein beta-subunit binding"/>
    <property type="evidence" value="ECO:0007669"/>
    <property type="project" value="InterPro"/>
</dbReference>
<organism evidence="11 12">
    <name type="scientific">Cyprinus carpio carpio</name>
    <dbReference type="NCBI Taxonomy" id="630221"/>
    <lineage>
        <taxon>Eukaryota</taxon>
        <taxon>Metazoa</taxon>
        <taxon>Chordata</taxon>
        <taxon>Craniata</taxon>
        <taxon>Vertebrata</taxon>
        <taxon>Euteleostomi</taxon>
        <taxon>Actinopterygii</taxon>
        <taxon>Neopterygii</taxon>
        <taxon>Teleostei</taxon>
        <taxon>Ostariophysi</taxon>
        <taxon>Cypriniformes</taxon>
        <taxon>Cyprinidae</taxon>
        <taxon>Cyprininae</taxon>
        <taxon>Cyprinus</taxon>
    </lineage>
</organism>
<dbReference type="Pfam" id="PF00631">
    <property type="entry name" value="G-gamma"/>
    <property type="match status" value="1"/>
</dbReference>
<dbReference type="GO" id="GO:0007186">
    <property type="term" value="P:G protein-coupled receptor signaling pathway"/>
    <property type="evidence" value="ECO:0007669"/>
    <property type="project" value="InterPro"/>
</dbReference>
<dbReference type="InterPro" id="IPR036284">
    <property type="entry name" value="GGL_sf"/>
</dbReference>
<feature type="domain" description="G protein gamma" evidence="10">
    <location>
        <begin position="88"/>
        <end position="153"/>
    </location>
</feature>
<dbReference type="CDD" id="cd00068">
    <property type="entry name" value="GGL"/>
    <property type="match status" value="1"/>
</dbReference>
<dbReference type="GO" id="GO:0005834">
    <property type="term" value="C:heterotrimeric G-protein complex"/>
    <property type="evidence" value="ECO:0007669"/>
    <property type="project" value="InterPro"/>
</dbReference>
<comment type="function">
    <text evidence="9">Guanine nucleotide-binding proteins (G proteins) are involved as a modulator or transducer in various transmembrane signaling systems. The beta and gamma chains are required for the GTPase activity, for replacement of GDP by GTP, and for G protein-effector interaction.</text>
</comment>
<reference evidence="11" key="2">
    <citation type="submission" date="2025-09" db="UniProtKB">
        <authorList>
            <consortium name="Ensembl"/>
        </authorList>
    </citation>
    <scope>IDENTIFICATION</scope>
</reference>
<evidence type="ECO:0000256" key="4">
    <source>
        <dbReference type="ARBA" id="ARBA00022481"/>
    </source>
</evidence>
<dbReference type="GeneTree" id="ENSGT01100000263497"/>
<evidence type="ECO:0000256" key="1">
    <source>
        <dbReference type="ARBA" id="ARBA00004342"/>
    </source>
</evidence>
<evidence type="ECO:0000256" key="3">
    <source>
        <dbReference type="ARBA" id="ARBA00022475"/>
    </source>
</evidence>
<keyword evidence="3 9" id="KW-1003">Cell membrane</keyword>
<dbReference type="PANTHER" id="PTHR13809">
    <property type="entry name" value="GUANINE NUCLEOTIDE-BINDING PROTEIN GAMMA SUBUNIT"/>
    <property type="match status" value="1"/>
</dbReference>
<keyword evidence="5 9" id="KW-0472">Membrane</keyword>
<evidence type="ECO:0000256" key="7">
    <source>
        <dbReference type="ARBA" id="ARBA00023288"/>
    </source>
</evidence>
<keyword evidence="6 9" id="KW-0807">Transducer</keyword>
<comment type="subcellular location">
    <subcellularLocation>
        <location evidence="1 9">Cell membrane</location>
        <topology evidence="1 9">Lipid-anchor</topology>
        <orientation evidence="1 9">Cytoplasmic side</orientation>
    </subcellularLocation>
</comment>
<evidence type="ECO:0000256" key="8">
    <source>
        <dbReference type="ARBA" id="ARBA00023289"/>
    </source>
</evidence>
<dbReference type="Proteomes" id="UP001108240">
    <property type="component" value="Unplaced"/>
</dbReference>
<dbReference type="InterPro" id="IPR001770">
    <property type="entry name" value="G-protein_gamma"/>
</dbReference>
<reference evidence="11" key="1">
    <citation type="submission" date="2025-08" db="UniProtKB">
        <authorList>
            <consortium name="Ensembl"/>
        </authorList>
    </citation>
    <scope>IDENTIFICATION</scope>
</reference>
<dbReference type="SMART" id="SM01224">
    <property type="entry name" value="G_gamma"/>
    <property type="match status" value="1"/>
</dbReference>
<dbReference type="FunFam" id="4.10.260.10:FF:000001">
    <property type="entry name" value="Guanine nucleotide-binding protein subunit gamma"/>
    <property type="match status" value="1"/>
</dbReference>
<dbReference type="Gene3D" id="4.10.260.10">
    <property type="entry name" value="Transducin (heterotrimeric G protein), gamma chain"/>
    <property type="match status" value="1"/>
</dbReference>
<dbReference type="SUPFAM" id="SSF48670">
    <property type="entry name" value="Transducin (heterotrimeric G protein), gamma chain"/>
    <property type="match status" value="1"/>
</dbReference>
<keyword evidence="4" id="KW-0488">Methylation</keyword>
<dbReference type="Ensembl" id="ENSCCRT00000158894.1">
    <property type="protein sequence ID" value="ENSCCRP00000143129.1"/>
    <property type="gene ID" value="ENSCCRG00000020385.2"/>
</dbReference>
<evidence type="ECO:0000256" key="5">
    <source>
        <dbReference type="ARBA" id="ARBA00023136"/>
    </source>
</evidence>
<evidence type="ECO:0000256" key="9">
    <source>
        <dbReference type="RuleBase" id="RU004973"/>
    </source>
</evidence>
<dbReference type="PROSITE" id="PS50058">
    <property type="entry name" value="G_PROTEIN_GAMMA"/>
    <property type="match status" value="1"/>
</dbReference>
<evidence type="ECO:0000313" key="12">
    <source>
        <dbReference type="Proteomes" id="UP001108240"/>
    </source>
</evidence>
<comment type="similarity">
    <text evidence="2 9">Belongs to the G protein gamma family.</text>
</comment>
<keyword evidence="8" id="KW-0636">Prenylation</keyword>
<proteinExistence type="inferred from homology"/>
<dbReference type="SMART" id="SM00224">
    <property type="entry name" value="GGL"/>
    <property type="match status" value="1"/>
</dbReference>
<dbReference type="AlphaFoldDB" id="A0A9J8ADH7"/>
<accession>A0A9J8ADH7</accession>
<dbReference type="PRINTS" id="PR00321">
    <property type="entry name" value="GPROTEING"/>
</dbReference>